<proteinExistence type="inferred from homology"/>
<dbReference type="GO" id="GO:0005829">
    <property type="term" value="C:cytosol"/>
    <property type="evidence" value="ECO:0007669"/>
    <property type="project" value="TreeGrafter"/>
</dbReference>
<comment type="similarity">
    <text evidence="1">Belongs to the guanylate kinase family.</text>
</comment>
<keyword evidence="2" id="KW-0808">Transferase</keyword>
<evidence type="ECO:0000256" key="1">
    <source>
        <dbReference type="ARBA" id="ARBA00005790"/>
    </source>
</evidence>
<name>A0A1Y2HM84_9FUNG</name>
<dbReference type="OrthoDB" id="6334211at2759"/>
<keyword evidence="5" id="KW-0378">Hydrolase</keyword>
<reference evidence="5 6" key="1">
    <citation type="submission" date="2016-07" db="EMBL/GenBank/DDBJ databases">
        <title>Pervasive Adenine N6-methylation of Active Genes in Fungi.</title>
        <authorList>
            <consortium name="DOE Joint Genome Institute"/>
            <person name="Mondo S.J."/>
            <person name="Dannebaum R.O."/>
            <person name="Kuo R.C."/>
            <person name="Labutti K."/>
            <person name="Haridas S."/>
            <person name="Kuo A."/>
            <person name="Salamov A."/>
            <person name="Ahrendt S.R."/>
            <person name="Lipzen A."/>
            <person name="Sullivan W."/>
            <person name="Andreopoulos W.B."/>
            <person name="Clum A."/>
            <person name="Lindquist E."/>
            <person name="Daum C."/>
            <person name="Ramamoorthy G.K."/>
            <person name="Gryganskyi A."/>
            <person name="Culley D."/>
            <person name="Magnuson J.K."/>
            <person name="James T.Y."/>
            <person name="O'Malley M.A."/>
            <person name="Stajich J.E."/>
            <person name="Spatafora J.W."/>
            <person name="Visel A."/>
            <person name="Grigoriev I.V."/>
        </authorList>
    </citation>
    <scope>NUCLEOTIDE SEQUENCE [LARGE SCALE GENOMIC DNA]</scope>
    <source>
        <strain evidence="5 6">PL171</strain>
    </source>
</reference>
<dbReference type="Gene3D" id="3.40.50.300">
    <property type="entry name" value="P-loop containing nucleotide triphosphate hydrolases"/>
    <property type="match status" value="1"/>
</dbReference>
<gene>
    <name evidence="5" type="ORF">BCR44DRAFT_1414442</name>
</gene>
<dbReference type="InterPro" id="IPR027417">
    <property type="entry name" value="P-loop_NTPase"/>
</dbReference>
<dbReference type="Proteomes" id="UP000193411">
    <property type="component" value="Unassembled WGS sequence"/>
</dbReference>
<sequence length="258" mass="28903">MLPLKLTFETPTIPVTTSGRFPQLHLSNTTGVNPHSLYFSSSGLGGTPCPFLPLIICGPAGVGKRTLINKLLKEFPQIFGTVISHTTRKPRQGERHGVDYYFVNKADIDQLVKGGKMASVVSLFGHVYGTSIESCERVKNEGKIGIVAMEMEGAMALYRSKFPARFIFVAPPSLEALASRLQSRQMDRTIRRYHRPWPVLTGPKNRPPAPFECVLVNDDLDVSYAALRRVAMREFTRHYQAQVEEERMRLDASYGMMV</sequence>
<evidence type="ECO:0000259" key="4">
    <source>
        <dbReference type="PROSITE" id="PS50052"/>
    </source>
</evidence>
<dbReference type="SMART" id="SM00072">
    <property type="entry name" value="GuKc"/>
    <property type="match status" value="1"/>
</dbReference>
<organism evidence="5 6">
    <name type="scientific">Catenaria anguillulae PL171</name>
    <dbReference type="NCBI Taxonomy" id="765915"/>
    <lineage>
        <taxon>Eukaryota</taxon>
        <taxon>Fungi</taxon>
        <taxon>Fungi incertae sedis</taxon>
        <taxon>Blastocladiomycota</taxon>
        <taxon>Blastocladiomycetes</taxon>
        <taxon>Blastocladiales</taxon>
        <taxon>Catenariaceae</taxon>
        <taxon>Catenaria</taxon>
    </lineage>
</organism>
<dbReference type="EMBL" id="MCFL01000021">
    <property type="protein sequence ID" value="ORZ35686.1"/>
    <property type="molecule type" value="Genomic_DNA"/>
</dbReference>
<accession>A0A1Y2HM84</accession>
<dbReference type="GO" id="GO:0004385">
    <property type="term" value="F:GMP kinase activity"/>
    <property type="evidence" value="ECO:0007669"/>
    <property type="project" value="TreeGrafter"/>
</dbReference>
<dbReference type="CDD" id="cd00071">
    <property type="entry name" value="GMPK"/>
    <property type="match status" value="1"/>
</dbReference>
<keyword evidence="6" id="KW-1185">Reference proteome</keyword>
<feature type="domain" description="Guanylate kinase-like" evidence="4">
    <location>
        <begin position="51"/>
        <end position="232"/>
    </location>
</feature>
<dbReference type="PROSITE" id="PS50052">
    <property type="entry name" value="GUANYLATE_KINASE_2"/>
    <property type="match status" value="1"/>
</dbReference>
<dbReference type="PANTHER" id="PTHR23117:SF13">
    <property type="entry name" value="GUANYLATE KINASE"/>
    <property type="match status" value="1"/>
</dbReference>
<protein>
    <submittedName>
        <fullName evidence="5">p-loop containing nucleoside triphosphate hydrolase protein</fullName>
    </submittedName>
</protein>
<dbReference type="GO" id="GO:0016787">
    <property type="term" value="F:hydrolase activity"/>
    <property type="evidence" value="ECO:0007669"/>
    <property type="project" value="UniProtKB-KW"/>
</dbReference>
<dbReference type="STRING" id="765915.A0A1Y2HM84"/>
<evidence type="ECO:0000256" key="3">
    <source>
        <dbReference type="ARBA" id="ARBA00022777"/>
    </source>
</evidence>
<dbReference type="AlphaFoldDB" id="A0A1Y2HM84"/>
<dbReference type="SUPFAM" id="SSF52540">
    <property type="entry name" value="P-loop containing nucleoside triphosphate hydrolases"/>
    <property type="match status" value="1"/>
</dbReference>
<dbReference type="PROSITE" id="PS00856">
    <property type="entry name" value="GUANYLATE_KINASE_1"/>
    <property type="match status" value="1"/>
</dbReference>
<dbReference type="Pfam" id="PF00625">
    <property type="entry name" value="Guanylate_kin"/>
    <property type="match status" value="1"/>
</dbReference>
<dbReference type="InterPro" id="IPR008145">
    <property type="entry name" value="GK/Ca_channel_bsu"/>
</dbReference>
<dbReference type="InterPro" id="IPR008144">
    <property type="entry name" value="Guanylate_kin-like_dom"/>
</dbReference>
<dbReference type="PANTHER" id="PTHR23117">
    <property type="entry name" value="GUANYLATE KINASE-RELATED"/>
    <property type="match status" value="1"/>
</dbReference>
<evidence type="ECO:0000313" key="6">
    <source>
        <dbReference type="Proteomes" id="UP000193411"/>
    </source>
</evidence>
<evidence type="ECO:0000313" key="5">
    <source>
        <dbReference type="EMBL" id="ORZ35686.1"/>
    </source>
</evidence>
<comment type="caution">
    <text evidence="5">The sequence shown here is derived from an EMBL/GenBank/DDBJ whole genome shotgun (WGS) entry which is preliminary data.</text>
</comment>
<evidence type="ECO:0000256" key="2">
    <source>
        <dbReference type="ARBA" id="ARBA00022679"/>
    </source>
</evidence>
<dbReference type="InterPro" id="IPR020590">
    <property type="entry name" value="Guanylate_kinase_CS"/>
</dbReference>
<keyword evidence="3" id="KW-0418">Kinase</keyword>